<organism evidence="1">
    <name type="scientific">marine sediment metagenome</name>
    <dbReference type="NCBI Taxonomy" id="412755"/>
    <lineage>
        <taxon>unclassified sequences</taxon>
        <taxon>metagenomes</taxon>
        <taxon>ecological metagenomes</taxon>
    </lineage>
</organism>
<comment type="caution">
    <text evidence="1">The sequence shown here is derived from an EMBL/GenBank/DDBJ whole genome shotgun (WGS) entry which is preliminary data.</text>
</comment>
<gene>
    <name evidence="1" type="ORF">S01H4_29706</name>
</gene>
<accession>X1BMF8</accession>
<evidence type="ECO:0000313" key="1">
    <source>
        <dbReference type="EMBL" id="GAG82362.1"/>
    </source>
</evidence>
<dbReference type="AlphaFoldDB" id="X1BMF8"/>
<reference evidence="1" key="1">
    <citation type="journal article" date="2014" name="Front. Microbiol.">
        <title>High frequency of phylogenetically diverse reductive dehalogenase-homologous genes in deep subseafloor sedimentary metagenomes.</title>
        <authorList>
            <person name="Kawai M."/>
            <person name="Futagami T."/>
            <person name="Toyoda A."/>
            <person name="Takaki Y."/>
            <person name="Nishi S."/>
            <person name="Hori S."/>
            <person name="Arai W."/>
            <person name="Tsubouchi T."/>
            <person name="Morono Y."/>
            <person name="Uchiyama I."/>
            <person name="Ito T."/>
            <person name="Fujiyama A."/>
            <person name="Inagaki F."/>
            <person name="Takami H."/>
        </authorList>
    </citation>
    <scope>NUCLEOTIDE SEQUENCE</scope>
    <source>
        <strain evidence="1">Expedition CK06-06</strain>
    </source>
</reference>
<proteinExistence type="predicted"/>
<sequence length="112" mass="13234">MLDKDKLQKTLRNLESIDLIDCAKLMDMSVDDLLIEIRDNIIPEYSALFKKNAFKIPFFKPEKVKEFFSSQIIDLGFLCQHVIKDIKESLKKKHSTLAYQSMYNIWLLNRGY</sequence>
<dbReference type="EMBL" id="BART01015274">
    <property type="protein sequence ID" value="GAG82362.1"/>
    <property type="molecule type" value="Genomic_DNA"/>
</dbReference>
<name>X1BMF8_9ZZZZ</name>
<protein>
    <submittedName>
        <fullName evidence="1">Uncharacterized protein</fullName>
    </submittedName>
</protein>